<dbReference type="AlphaFoldDB" id="A0A401Q2Y4"/>
<name>A0A401Q2Y4_SCYTO</name>
<proteinExistence type="predicted"/>
<comment type="caution">
    <text evidence="1">The sequence shown here is derived from an EMBL/GenBank/DDBJ whole genome shotgun (WGS) entry which is preliminary data.</text>
</comment>
<dbReference type="EMBL" id="BFAA01013423">
    <property type="protein sequence ID" value="GCB79714.1"/>
    <property type="molecule type" value="Genomic_DNA"/>
</dbReference>
<protein>
    <submittedName>
        <fullName evidence="1">Uncharacterized protein</fullName>
    </submittedName>
</protein>
<evidence type="ECO:0000313" key="2">
    <source>
        <dbReference type="Proteomes" id="UP000288216"/>
    </source>
</evidence>
<dbReference type="Proteomes" id="UP000288216">
    <property type="component" value="Unassembled WGS sequence"/>
</dbReference>
<organism evidence="1 2">
    <name type="scientific">Scyliorhinus torazame</name>
    <name type="common">Cloudy catshark</name>
    <name type="synonym">Catulus torazame</name>
    <dbReference type="NCBI Taxonomy" id="75743"/>
    <lineage>
        <taxon>Eukaryota</taxon>
        <taxon>Metazoa</taxon>
        <taxon>Chordata</taxon>
        <taxon>Craniata</taxon>
        <taxon>Vertebrata</taxon>
        <taxon>Chondrichthyes</taxon>
        <taxon>Elasmobranchii</taxon>
        <taxon>Galeomorphii</taxon>
        <taxon>Galeoidea</taxon>
        <taxon>Carcharhiniformes</taxon>
        <taxon>Scyliorhinidae</taxon>
        <taxon>Scyliorhinus</taxon>
    </lineage>
</organism>
<gene>
    <name evidence="1" type="ORF">scyTo_0018794</name>
</gene>
<sequence length="74" mass="8385">MMPQQVLGSQRTFRVELETDPKLDDERLASSRNWEVLIKTVGLCVADRNGPCWLGYGDTMIKVASLNRMLMLEG</sequence>
<reference evidence="1 2" key="1">
    <citation type="journal article" date="2018" name="Nat. Ecol. Evol.">
        <title>Shark genomes provide insights into elasmobranch evolution and the origin of vertebrates.</title>
        <authorList>
            <person name="Hara Y"/>
            <person name="Yamaguchi K"/>
            <person name="Onimaru K"/>
            <person name="Kadota M"/>
            <person name="Koyanagi M"/>
            <person name="Keeley SD"/>
            <person name="Tatsumi K"/>
            <person name="Tanaka K"/>
            <person name="Motone F"/>
            <person name="Kageyama Y"/>
            <person name="Nozu R"/>
            <person name="Adachi N"/>
            <person name="Nishimura O"/>
            <person name="Nakagawa R"/>
            <person name="Tanegashima C"/>
            <person name="Kiyatake I"/>
            <person name="Matsumoto R"/>
            <person name="Murakumo K"/>
            <person name="Nishida K"/>
            <person name="Terakita A"/>
            <person name="Kuratani S"/>
            <person name="Sato K"/>
            <person name="Hyodo S Kuraku.S."/>
        </authorList>
    </citation>
    <scope>NUCLEOTIDE SEQUENCE [LARGE SCALE GENOMIC DNA]</scope>
</reference>
<accession>A0A401Q2Y4</accession>
<keyword evidence="2" id="KW-1185">Reference proteome</keyword>
<evidence type="ECO:0000313" key="1">
    <source>
        <dbReference type="EMBL" id="GCB79714.1"/>
    </source>
</evidence>